<name>A0A6M1RC17_9ACTN</name>
<protein>
    <submittedName>
        <fullName evidence="1">XRE family transcriptional regulator</fullName>
    </submittedName>
</protein>
<dbReference type="RefSeq" id="WP_165111646.1">
    <property type="nucleotide sequence ID" value="NZ_JAALAA010000011.1"/>
</dbReference>
<dbReference type="EMBL" id="JAALAA010000011">
    <property type="protein sequence ID" value="NGN93917.1"/>
    <property type="molecule type" value="Genomic_DNA"/>
</dbReference>
<dbReference type="Proteomes" id="UP000483261">
    <property type="component" value="Unassembled WGS sequence"/>
</dbReference>
<accession>A0A6M1RC17</accession>
<proteinExistence type="predicted"/>
<evidence type="ECO:0000313" key="1">
    <source>
        <dbReference type="EMBL" id="NGN93917.1"/>
    </source>
</evidence>
<dbReference type="InterPro" id="IPR011990">
    <property type="entry name" value="TPR-like_helical_dom_sf"/>
</dbReference>
<reference evidence="1 2" key="1">
    <citation type="submission" date="2020-02" db="EMBL/GenBank/DDBJ databases">
        <title>Whole-genome analyses of novel actinobacteria.</title>
        <authorList>
            <person name="Sahin N."/>
        </authorList>
    </citation>
    <scope>NUCLEOTIDE SEQUENCE [LARGE SCALE GENOMIC DNA]</scope>
    <source>
        <strain evidence="1 2">KC13</strain>
    </source>
</reference>
<dbReference type="SUPFAM" id="SSF48452">
    <property type="entry name" value="TPR-like"/>
    <property type="match status" value="1"/>
</dbReference>
<organism evidence="1 2">
    <name type="scientific">Nocardioides turkmenicus</name>
    <dbReference type="NCBI Taxonomy" id="2711220"/>
    <lineage>
        <taxon>Bacteria</taxon>
        <taxon>Bacillati</taxon>
        <taxon>Actinomycetota</taxon>
        <taxon>Actinomycetes</taxon>
        <taxon>Propionibacteriales</taxon>
        <taxon>Nocardioidaceae</taxon>
        <taxon>Nocardioides</taxon>
    </lineage>
</organism>
<sequence length="510" mass="54578">MAASAREVDMAARSAKASRDEVRDELLAAGLSVSAVAAGMADRFGLRPRLAWRYALDWPQWRLAQEFRVANPGLAVTESRISEWENWPYGGTKPTPEALAGLAVAFGHGCAPADLVDALDLAHLSRAEQALFVRPVVSATSPALVGNAKNGLDFHPDWALSLGEAMTMWQQDMNRRDFLLGAGFSASAYTVPAFRWLTAPPAADPVGTGSRLVGTPDIELIHQMLRAFREVDNRFGGGQVRDAVVRFLSTDVAALLQGRYDRAVGSCLLSAAAQVTQLAAWTSYDVGRHATAQRYLTQALRMAAAADDRPLGAEILAAMSHQAAYLRHGMEAVDLARAAERAATDSGIGALAAEAAVLEAQGHAVLGDQAASAVALDRAERAFDKAANTATPQWLGYFDQSYLAAKFGQCFTALGRGDLALPFAQRSLDMDSAYARGRQFNLALLARAHHQTGEVEQAAEVAVDAAKAAVELKSERSRDYLRDLASRLAPHVGLTKVQEFMSLLSPAQAP</sequence>
<evidence type="ECO:0000313" key="2">
    <source>
        <dbReference type="Proteomes" id="UP000483261"/>
    </source>
</evidence>
<dbReference type="AlphaFoldDB" id="A0A6M1RC17"/>
<comment type="caution">
    <text evidence="1">The sequence shown here is derived from an EMBL/GenBank/DDBJ whole genome shotgun (WGS) entry which is preliminary data.</text>
</comment>
<keyword evidence="2" id="KW-1185">Reference proteome</keyword>
<gene>
    <name evidence="1" type="ORF">G5C66_14335</name>
</gene>